<accession>A0A3A8NFI3</accession>
<dbReference type="AlphaFoldDB" id="A0A3A8NFI3"/>
<dbReference type="GO" id="GO:0031177">
    <property type="term" value="F:phosphopantetheine binding"/>
    <property type="evidence" value="ECO:0007669"/>
    <property type="project" value="TreeGrafter"/>
</dbReference>
<sequence>MLGMERVGIRDNFFALGGHSLLAVRLMALLRERTGRALPLSALFQGATVEQLADRMEPSSEAAPRTPNIARLDTGDSQRRPLFLVHGGGGGVLSYADLVRHLGNDRPIHGFFAPGLEGGELPPGSMESLARIYVDQMRDVQPHGPYRLAGWSLGGLVAYEMARQLQAQGELVELLALIDSIAPSGQPEPEPPPLVRLAGFARMVGLPLKDAPAEALEELNGTHGPELLTRMLDVVRQLPAAGGLEPAQIERLFAVHERLSEAHRGYVPPSLYGGSADFFQAASHASAPTRDAHKPWTEWITGDVAVSEVPGDHLTLLQAPNVATLAEKLSERLRELEAREQ</sequence>
<dbReference type="EMBL" id="RAWB01000649">
    <property type="protein sequence ID" value="RKH43086.1"/>
    <property type="molecule type" value="Genomic_DNA"/>
</dbReference>
<dbReference type="GO" id="GO:0005737">
    <property type="term" value="C:cytoplasm"/>
    <property type="evidence" value="ECO:0007669"/>
    <property type="project" value="TreeGrafter"/>
</dbReference>
<dbReference type="Gene3D" id="1.10.1200.10">
    <property type="entry name" value="ACP-like"/>
    <property type="match status" value="1"/>
</dbReference>
<protein>
    <submittedName>
        <fullName evidence="3">Non-ribosomal peptide synthetase</fullName>
    </submittedName>
</protein>
<reference evidence="4" key="1">
    <citation type="submission" date="2018-09" db="EMBL/GenBank/DDBJ databases">
        <authorList>
            <person name="Livingstone P.G."/>
            <person name="Whitworth D.E."/>
        </authorList>
    </citation>
    <scope>NUCLEOTIDE SEQUENCE [LARGE SCALE GENOMIC DNA]</scope>
    <source>
        <strain evidence="4">CA051B</strain>
    </source>
</reference>
<keyword evidence="4" id="KW-1185">Reference proteome</keyword>
<dbReference type="Pfam" id="PF00975">
    <property type="entry name" value="Thioesterase"/>
    <property type="match status" value="1"/>
</dbReference>
<evidence type="ECO:0000259" key="2">
    <source>
        <dbReference type="PROSITE" id="PS50075"/>
    </source>
</evidence>
<evidence type="ECO:0000313" key="4">
    <source>
        <dbReference type="Proteomes" id="UP000272888"/>
    </source>
</evidence>
<dbReference type="InterPro" id="IPR001031">
    <property type="entry name" value="Thioesterase"/>
</dbReference>
<dbReference type="PANTHER" id="PTHR45527">
    <property type="entry name" value="NONRIBOSOMAL PEPTIDE SYNTHETASE"/>
    <property type="match status" value="1"/>
</dbReference>
<dbReference type="InterPro" id="IPR020802">
    <property type="entry name" value="TesA-like"/>
</dbReference>
<organism evidence="3 4">
    <name type="scientific">Corallococcus llansteffanensis</name>
    <dbReference type="NCBI Taxonomy" id="2316731"/>
    <lineage>
        <taxon>Bacteria</taxon>
        <taxon>Pseudomonadati</taxon>
        <taxon>Myxococcota</taxon>
        <taxon>Myxococcia</taxon>
        <taxon>Myxococcales</taxon>
        <taxon>Cystobacterineae</taxon>
        <taxon>Myxococcaceae</taxon>
        <taxon>Corallococcus</taxon>
    </lineage>
</organism>
<dbReference type="SUPFAM" id="SSF47336">
    <property type="entry name" value="ACP-like"/>
    <property type="match status" value="1"/>
</dbReference>
<dbReference type="PROSITE" id="PS50075">
    <property type="entry name" value="CARRIER"/>
    <property type="match status" value="1"/>
</dbReference>
<proteinExistence type="predicted"/>
<gene>
    <name evidence="3" type="ORF">D7V93_37340</name>
</gene>
<dbReference type="InterPro" id="IPR036736">
    <property type="entry name" value="ACP-like_sf"/>
</dbReference>
<dbReference type="PANTHER" id="PTHR45527:SF1">
    <property type="entry name" value="FATTY ACID SYNTHASE"/>
    <property type="match status" value="1"/>
</dbReference>
<comment type="caution">
    <text evidence="3">The sequence shown here is derived from an EMBL/GenBank/DDBJ whole genome shotgun (WGS) entry which is preliminary data.</text>
</comment>
<dbReference type="SUPFAM" id="SSF53474">
    <property type="entry name" value="alpha/beta-Hydrolases"/>
    <property type="match status" value="1"/>
</dbReference>
<dbReference type="Proteomes" id="UP000272888">
    <property type="component" value="Unassembled WGS sequence"/>
</dbReference>
<name>A0A3A8NFI3_9BACT</name>
<evidence type="ECO:0000313" key="3">
    <source>
        <dbReference type="EMBL" id="RKH43086.1"/>
    </source>
</evidence>
<dbReference type="InterPro" id="IPR009081">
    <property type="entry name" value="PP-bd_ACP"/>
</dbReference>
<feature type="domain" description="Carrier" evidence="2">
    <location>
        <begin position="1"/>
        <end position="60"/>
    </location>
</feature>
<dbReference type="SMART" id="SM00824">
    <property type="entry name" value="PKS_TE"/>
    <property type="match status" value="1"/>
</dbReference>
<dbReference type="GO" id="GO:0043041">
    <property type="term" value="P:amino acid activation for nonribosomal peptide biosynthetic process"/>
    <property type="evidence" value="ECO:0007669"/>
    <property type="project" value="TreeGrafter"/>
</dbReference>
<feature type="region of interest" description="Disordered" evidence="1">
    <location>
        <begin position="55"/>
        <end position="74"/>
    </location>
</feature>
<dbReference type="GO" id="GO:0044550">
    <property type="term" value="P:secondary metabolite biosynthetic process"/>
    <property type="evidence" value="ECO:0007669"/>
    <property type="project" value="TreeGrafter"/>
</dbReference>
<dbReference type="Pfam" id="PF00550">
    <property type="entry name" value="PP-binding"/>
    <property type="match status" value="1"/>
</dbReference>
<dbReference type="Gene3D" id="3.40.50.1820">
    <property type="entry name" value="alpha/beta hydrolase"/>
    <property type="match status" value="1"/>
</dbReference>
<dbReference type="InterPro" id="IPR029058">
    <property type="entry name" value="AB_hydrolase_fold"/>
</dbReference>
<evidence type="ECO:0000256" key="1">
    <source>
        <dbReference type="SAM" id="MobiDB-lite"/>
    </source>
</evidence>